<feature type="coiled-coil region" evidence="1">
    <location>
        <begin position="225"/>
        <end position="252"/>
    </location>
</feature>
<dbReference type="GeneID" id="69013476"/>
<feature type="region of interest" description="Disordered" evidence="2">
    <location>
        <begin position="438"/>
        <end position="480"/>
    </location>
</feature>
<feature type="compositionally biased region" description="Polar residues" evidence="2">
    <location>
        <begin position="82"/>
        <end position="91"/>
    </location>
</feature>
<keyword evidence="4" id="KW-1185">Reference proteome</keyword>
<keyword evidence="1" id="KW-0175">Coiled coil</keyword>
<evidence type="ECO:0000256" key="1">
    <source>
        <dbReference type="SAM" id="Coils"/>
    </source>
</evidence>
<dbReference type="Proteomes" id="UP000613401">
    <property type="component" value="Unassembled WGS sequence"/>
</dbReference>
<proteinExistence type="predicted"/>
<feature type="compositionally biased region" description="Low complexity" evidence="2">
    <location>
        <begin position="104"/>
        <end position="123"/>
    </location>
</feature>
<feature type="compositionally biased region" description="Acidic residues" evidence="2">
    <location>
        <begin position="445"/>
        <end position="479"/>
    </location>
</feature>
<reference evidence="3" key="2">
    <citation type="submission" date="2020-03" db="EMBL/GenBank/DDBJ databases">
        <authorList>
            <person name="Fu F.-F."/>
            <person name="Chen J."/>
        </authorList>
    </citation>
    <scope>NUCLEOTIDE SEQUENCE</scope>
    <source>
        <strain evidence="3">Lc1</strain>
    </source>
</reference>
<evidence type="ECO:0000313" key="3">
    <source>
        <dbReference type="EMBL" id="KAF3808467.1"/>
    </source>
</evidence>
<feature type="compositionally biased region" description="Low complexity" evidence="2">
    <location>
        <begin position="36"/>
        <end position="50"/>
    </location>
</feature>
<name>A0A8H4CRG2_COLGL</name>
<dbReference type="AlphaFoldDB" id="A0A8H4CRG2"/>
<evidence type="ECO:0000256" key="2">
    <source>
        <dbReference type="SAM" id="MobiDB-lite"/>
    </source>
</evidence>
<protein>
    <submittedName>
        <fullName evidence="3">Uncharacterized protein</fullName>
    </submittedName>
</protein>
<gene>
    <name evidence="3" type="ORF">GCG54_00006327</name>
</gene>
<evidence type="ECO:0000313" key="4">
    <source>
        <dbReference type="Proteomes" id="UP000613401"/>
    </source>
</evidence>
<reference evidence="3" key="1">
    <citation type="journal article" date="2020" name="Phytopathology">
        <title>Genome sequence and comparative analysis of Colletotrichum gloeosporioides isolated from Liriodendron leaves.</title>
        <authorList>
            <person name="Fu F.F."/>
            <person name="Hao Z."/>
            <person name="Wang P."/>
            <person name="Lu Y."/>
            <person name="Xue L.J."/>
            <person name="Wei G."/>
            <person name="Tian Y."/>
            <person name="Baishi H."/>
            <person name="Xu H."/>
            <person name="Shi J."/>
            <person name="Cheng T."/>
            <person name="Wang G."/>
            <person name="Yi Y."/>
            <person name="Chen J."/>
        </authorList>
    </citation>
    <scope>NUCLEOTIDE SEQUENCE</scope>
    <source>
        <strain evidence="3">Lc1</strain>
    </source>
</reference>
<dbReference type="RefSeq" id="XP_045267626.1">
    <property type="nucleotide sequence ID" value="XM_045406334.1"/>
</dbReference>
<sequence>MDLDNQHQEGNPSESLPQRKPLSRQQRYRLNKKLRQQQAQSSEAQNNQPQGNQSEGNRPLGKNNAKNKRQRQRKRLQRQQAENSKAQNGQPQPAHPQRNLPQDGQHQNSQPQHNQPQNGQRQGKAPQGNKPRNDQPRNKVLEEPPAWFGRVSQWNAEKPSVWKKTLDEVLQEENDLSDWECNCSKEPKNCKCKQAQIFLHGEMAALNKDFLKYQEHRNGLKRDLRIEAYEEAEEMKEMVQAEKAKVSEIQAAIRGIKKSETASARIPIGIRGCVYDLHCVELYQLLADAQDREGNEIAFFEDWETKEGTDDFDPPLRPEYTRSYGPSGYTPGTKLFAFVTLNDVVYDEPAWCSNPFSGPEYAGRCIIRRYGGENQGENMEITFHNSDYLELKVYAKTVLGFCDGDKTQKEKFNDYFKNAKDQKKNQCFHFYGVRRKGTPYGSSEEGSEDGSEEGCEEEFEEGSGNEYEQDSEEEYEEETVDRAFKQYPPWFYRVFRYEQDRFGTERQYDAVPGWIFDEDLSDWECDCNKDPEDCKCWQPQLKMRAGVDELDEKFCEVQKDRNKRKRDLRIKRFNREKAEAEGPRRTPTWLFLEHKIAKASQIQAATRDIENSNAPRTKTPISINCREYDLYCPELCRLVNRDGVLMDESLYFVDTWWVDRVDKRRLDSHYDYLDWMDKTPEYTEKNLCAFMFLGQLRSKSYYSKPFLNPRYTGRYNVGCWGLEDADIEITFHSQDYLEVKLHANAIRRNFGYGNPGLEERLADYFQLDTPYLRWYGVLRTPEREIALIEEEHRLKDKYRASIPPLQAFR</sequence>
<feature type="compositionally biased region" description="Basic and acidic residues" evidence="2">
    <location>
        <begin position="131"/>
        <end position="142"/>
    </location>
</feature>
<dbReference type="EMBL" id="WVTB01000019">
    <property type="protein sequence ID" value="KAF3808467.1"/>
    <property type="molecule type" value="Genomic_DNA"/>
</dbReference>
<feature type="region of interest" description="Disordered" evidence="2">
    <location>
        <begin position="1"/>
        <end position="146"/>
    </location>
</feature>
<feature type="compositionally biased region" description="Basic residues" evidence="2">
    <location>
        <begin position="26"/>
        <end position="35"/>
    </location>
</feature>
<accession>A0A8H4CRG2</accession>
<comment type="caution">
    <text evidence="3">The sequence shown here is derived from an EMBL/GenBank/DDBJ whole genome shotgun (WGS) entry which is preliminary data.</text>
</comment>
<feature type="compositionally biased region" description="Basic residues" evidence="2">
    <location>
        <begin position="65"/>
        <end position="77"/>
    </location>
</feature>
<organism evidence="3 4">
    <name type="scientific">Colletotrichum gloeosporioides</name>
    <name type="common">Anthracnose fungus</name>
    <name type="synonym">Glomerella cingulata</name>
    <dbReference type="NCBI Taxonomy" id="474922"/>
    <lineage>
        <taxon>Eukaryota</taxon>
        <taxon>Fungi</taxon>
        <taxon>Dikarya</taxon>
        <taxon>Ascomycota</taxon>
        <taxon>Pezizomycotina</taxon>
        <taxon>Sordariomycetes</taxon>
        <taxon>Hypocreomycetidae</taxon>
        <taxon>Glomerellales</taxon>
        <taxon>Glomerellaceae</taxon>
        <taxon>Colletotrichum</taxon>
        <taxon>Colletotrichum gloeosporioides species complex</taxon>
    </lineage>
</organism>